<protein>
    <submittedName>
        <fullName evidence="1">Uncharacterized protein</fullName>
    </submittedName>
</protein>
<organism evidence="1">
    <name type="scientific">Dunaliella tertiolecta</name>
    <name type="common">Green alga</name>
    <dbReference type="NCBI Taxonomy" id="3047"/>
    <lineage>
        <taxon>Eukaryota</taxon>
        <taxon>Viridiplantae</taxon>
        <taxon>Chlorophyta</taxon>
        <taxon>core chlorophytes</taxon>
        <taxon>Chlorophyceae</taxon>
        <taxon>CS clade</taxon>
        <taxon>Chlamydomonadales</taxon>
        <taxon>Dunaliellaceae</taxon>
        <taxon>Dunaliella</taxon>
    </lineage>
</organism>
<dbReference type="AlphaFoldDB" id="A0A7S3QY18"/>
<dbReference type="EMBL" id="HBIP01018445">
    <property type="protein sequence ID" value="CAE0495819.1"/>
    <property type="molecule type" value="Transcribed_RNA"/>
</dbReference>
<evidence type="ECO:0000313" key="1">
    <source>
        <dbReference type="EMBL" id="CAE0495819.1"/>
    </source>
</evidence>
<gene>
    <name evidence="1" type="ORF">DTER00134_LOCUS10892</name>
</gene>
<proteinExistence type="predicted"/>
<sequence>MARSISNFMKINYMDDIPEDYRLLTGKEFLENRAACTRVMSDWAICLLTDGKCDGRGYGSKYTPLSRQQREKSSSDNERMGEMLIGLDKGGPDLQTFYSDTLTRYKDEAARLDTSQLVDTFLQYNKGSYKPFVLVSSCPSDTHGGVHSRVKSFCESQRWRFAPVHFEDRNKARDWKRLWKLQVEDFACRVVADGKMTMLEVKIDGGGAGCAAERSKNMSQWWVDWIKRLGADVFDDLNGRSQASPIAPPGCVFIQIGQVIVSEKDFTSFTSASGKKLDPVKTEEGFHFELHTMVLNGKARYWVYINEPFILEGGGKWRRMENKTFTSCGTY</sequence>
<accession>A0A7S3QY18</accession>
<name>A0A7S3QY18_DUNTE</name>
<reference evidence="1" key="1">
    <citation type="submission" date="2021-01" db="EMBL/GenBank/DDBJ databases">
        <authorList>
            <person name="Corre E."/>
            <person name="Pelletier E."/>
            <person name="Niang G."/>
            <person name="Scheremetjew M."/>
            <person name="Finn R."/>
            <person name="Kale V."/>
            <person name="Holt S."/>
            <person name="Cochrane G."/>
            <person name="Meng A."/>
            <person name="Brown T."/>
            <person name="Cohen L."/>
        </authorList>
    </citation>
    <scope>NUCLEOTIDE SEQUENCE</scope>
    <source>
        <strain evidence="1">CCMP1320</strain>
    </source>
</reference>